<proteinExistence type="predicted"/>
<dbReference type="Proteomes" id="UP001370490">
    <property type="component" value="Unassembled WGS sequence"/>
</dbReference>
<dbReference type="Pfam" id="PF01535">
    <property type="entry name" value="PPR"/>
    <property type="match status" value="2"/>
</dbReference>
<dbReference type="PANTHER" id="PTHR47926">
    <property type="entry name" value="PENTATRICOPEPTIDE REPEAT-CONTAINING PROTEIN"/>
    <property type="match status" value="1"/>
</dbReference>
<dbReference type="NCBIfam" id="TIGR00756">
    <property type="entry name" value="PPR"/>
    <property type="match status" value="1"/>
</dbReference>
<evidence type="ECO:0000256" key="1">
    <source>
        <dbReference type="ARBA" id="ARBA00022737"/>
    </source>
</evidence>
<name>A0AAN8Z839_9MAGN</name>
<dbReference type="EMBL" id="JBAMMX010000015">
    <property type="protein sequence ID" value="KAK6925890.1"/>
    <property type="molecule type" value="Genomic_DNA"/>
</dbReference>
<protein>
    <submittedName>
        <fullName evidence="3">Pentatricopeptide repeat</fullName>
    </submittedName>
</protein>
<dbReference type="GO" id="GO:0009451">
    <property type="term" value="P:RNA modification"/>
    <property type="evidence" value="ECO:0007669"/>
    <property type="project" value="InterPro"/>
</dbReference>
<gene>
    <name evidence="3" type="ORF">RJ641_007609</name>
</gene>
<dbReference type="AlphaFoldDB" id="A0AAN8Z839"/>
<dbReference type="InterPro" id="IPR011990">
    <property type="entry name" value="TPR-like_helical_dom_sf"/>
</dbReference>
<dbReference type="InterPro" id="IPR046960">
    <property type="entry name" value="PPR_At4g14850-like_plant"/>
</dbReference>
<feature type="repeat" description="PPR" evidence="2">
    <location>
        <begin position="74"/>
        <end position="108"/>
    </location>
</feature>
<organism evidence="3 4">
    <name type="scientific">Dillenia turbinata</name>
    <dbReference type="NCBI Taxonomy" id="194707"/>
    <lineage>
        <taxon>Eukaryota</taxon>
        <taxon>Viridiplantae</taxon>
        <taxon>Streptophyta</taxon>
        <taxon>Embryophyta</taxon>
        <taxon>Tracheophyta</taxon>
        <taxon>Spermatophyta</taxon>
        <taxon>Magnoliopsida</taxon>
        <taxon>eudicotyledons</taxon>
        <taxon>Gunneridae</taxon>
        <taxon>Pentapetalae</taxon>
        <taxon>Dilleniales</taxon>
        <taxon>Dilleniaceae</taxon>
        <taxon>Dillenia</taxon>
    </lineage>
</organism>
<dbReference type="GO" id="GO:0003723">
    <property type="term" value="F:RNA binding"/>
    <property type="evidence" value="ECO:0007669"/>
    <property type="project" value="InterPro"/>
</dbReference>
<evidence type="ECO:0000313" key="4">
    <source>
        <dbReference type="Proteomes" id="UP001370490"/>
    </source>
</evidence>
<reference evidence="3 4" key="1">
    <citation type="submission" date="2023-12" db="EMBL/GenBank/DDBJ databases">
        <title>A high-quality genome assembly for Dillenia turbinata (Dilleniales).</title>
        <authorList>
            <person name="Chanderbali A."/>
        </authorList>
    </citation>
    <scope>NUCLEOTIDE SEQUENCE [LARGE SCALE GENOMIC DNA]</scope>
    <source>
        <strain evidence="3">LSX21</strain>
        <tissue evidence="3">Leaf</tissue>
    </source>
</reference>
<evidence type="ECO:0000313" key="3">
    <source>
        <dbReference type="EMBL" id="KAK6925890.1"/>
    </source>
</evidence>
<accession>A0AAN8Z839</accession>
<comment type="caution">
    <text evidence="3">The sequence shown here is derived from an EMBL/GenBank/DDBJ whole genome shotgun (WGS) entry which is preliminary data.</text>
</comment>
<sequence length="231" mass="25787">MPYRDVVSRTGMLSADAKSGCHDNVVELFGQMVVSGQYPNEFTLSSVLRSCSMVEDCDYVEEAQKLFAPMNIGDVFTWTTMISSLIQSQKYNEALYLYFDMIKAGVNLSEFTSVKLSGASSYYGLDHVNLVHARLIIWEIDLNAVLKTTLVDVYGKCQKMEDALKVVNQTDEYDVSLWTAIISDSLTVMLLGLEYNELVGNSLVDMYMKCSHVTEDAIRAFNGISSGLRTP</sequence>
<keyword evidence="1" id="KW-0677">Repeat</keyword>
<evidence type="ECO:0000256" key="2">
    <source>
        <dbReference type="PROSITE-ProRule" id="PRU00708"/>
    </source>
</evidence>
<keyword evidence="4" id="KW-1185">Reference proteome</keyword>
<dbReference type="Pfam" id="PF13041">
    <property type="entry name" value="PPR_2"/>
    <property type="match status" value="1"/>
</dbReference>
<dbReference type="Gene3D" id="1.25.40.10">
    <property type="entry name" value="Tetratricopeptide repeat domain"/>
    <property type="match status" value="3"/>
</dbReference>
<dbReference type="InterPro" id="IPR002885">
    <property type="entry name" value="PPR_rpt"/>
</dbReference>
<dbReference type="PANTHER" id="PTHR47926:SF436">
    <property type="entry name" value="PENTATRICOPEPTIDE REPEAT-CONTAINING PROTEIN ELI1, CHLOROPLASTIC-LIKE ISOFORM X2"/>
    <property type="match status" value="1"/>
</dbReference>
<dbReference type="PROSITE" id="PS51375">
    <property type="entry name" value="PPR"/>
    <property type="match status" value="1"/>
</dbReference>